<dbReference type="InterPro" id="IPR038729">
    <property type="entry name" value="Rad50/SbcC_AAA"/>
</dbReference>
<dbReference type="GO" id="GO:0004527">
    <property type="term" value="F:exonuclease activity"/>
    <property type="evidence" value="ECO:0007669"/>
    <property type="project" value="UniProtKB-KW"/>
</dbReference>
<evidence type="ECO:0000256" key="2">
    <source>
        <dbReference type="SAM" id="MobiDB-lite"/>
    </source>
</evidence>
<dbReference type="GO" id="GO:0016887">
    <property type="term" value="F:ATP hydrolysis activity"/>
    <property type="evidence" value="ECO:0007669"/>
    <property type="project" value="InterPro"/>
</dbReference>
<feature type="coiled-coil region" evidence="1">
    <location>
        <begin position="481"/>
        <end position="515"/>
    </location>
</feature>
<dbReference type="SUPFAM" id="SSF52540">
    <property type="entry name" value="P-loop containing nucleoside triphosphate hydrolases"/>
    <property type="match status" value="1"/>
</dbReference>
<dbReference type="Gene3D" id="3.40.50.300">
    <property type="entry name" value="P-loop containing nucleotide triphosphate hydrolases"/>
    <property type="match status" value="2"/>
</dbReference>
<accession>A0A4Y9SHW0</accession>
<reference evidence="4 5" key="1">
    <citation type="submission" date="2019-03" db="EMBL/GenBank/DDBJ databases">
        <title>Draft Genome Sequence of Duganella callidus sp. nov., a Novel Duganella Species Isolated from Cultivated Soil.</title>
        <authorList>
            <person name="Raths R."/>
            <person name="Peta V."/>
            <person name="Bucking H."/>
        </authorList>
    </citation>
    <scope>NUCLEOTIDE SEQUENCE [LARGE SCALE GENOMIC DNA]</scope>
    <source>
        <strain evidence="4 5">DN04</strain>
    </source>
</reference>
<organism evidence="4 5">
    <name type="scientific">Duganella callida</name>
    <dbReference type="NCBI Taxonomy" id="2561932"/>
    <lineage>
        <taxon>Bacteria</taxon>
        <taxon>Pseudomonadati</taxon>
        <taxon>Pseudomonadota</taxon>
        <taxon>Betaproteobacteria</taxon>
        <taxon>Burkholderiales</taxon>
        <taxon>Oxalobacteraceae</taxon>
        <taxon>Telluria group</taxon>
        <taxon>Duganella</taxon>
    </lineage>
</organism>
<dbReference type="Pfam" id="PF13476">
    <property type="entry name" value="AAA_23"/>
    <property type="match status" value="1"/>
</dbReference>
<keyword evidence="4" id="KW-0540">Nuclease</keyword>
<evidence type="ECO:0000313" key="4">
    <source>
        <dbReference type="EMBL" id="TFW21333.1"/>
    </source>
</evidence>
<feature type="region of interest" description="Disordered" evidence="2">
    <location>
        <begin position="1067"/>
        <end position="1104"/>
    </location>
</feature>
<feature type="coiled-coil region" evidence="1">
    <location>
        <begin position="727"/>
        <end position="782"/>
    </location>
</feature>
<keyword evidence="5" id="KW-1185">Reference proteome</keyword>
<feature type="region of interest" description="Disordered" evidence="2">
    <location>
        <begin position="1038"/>
        <end position="1057"/>
    </location>
</feature>
<keyword evidence="4" id="KW-0269">Exonuclease</keyword>
<sequence>MKILRISGKNLASLAEEFSVNFEAEPLASTGLFAISGPTGAGKSTLLDALCLALYDATPRLLRVAGRNYLSDVGNETISTQDPRNLLRRGTAEGHAEVDFVGSDGATYRARWNVRRSRTKAEGALQPTTMSLKLLPSEQPIGGTKTEVKAEIEKRIGLSFEQFTRAVLLAQNEFSAFLKAEDNERGELLETLTGSTIYSEISIRAFERNKLEQAALQKLNLRLADQKPLSGEQRGELEAQSATAAVALQALDQQKAELEQELRWHHQDQRLLEEIAAAQQASGEAQAEVEAAAPRHAALALIDAVQPARALTDDIRRLDADIASTHAAIANGGQQVRQAGQALDQAKAALTQAATGLQKAEDDQRAAAPQLDQAKALDARIEAMLPAWRQAAAANEKALQADVAARGTLLSRQDEYNRLGAQQQAGRAWLEQHRHWEILAQQWERWDVLFVQAGQAAAQADKLASGLSRVQRNAQAHRDEEADASTRLAAAAAALQTLEQQRQQAAQTMAVYDAEQLRATRGQLEQHRALLISGEKIWLDLEGRQARHAQIGAQSAQHRQAMTAAQAQLAEAEQENIGVMAALSQAERSLRLAEAACAASVESLRQSLEDDTPCPVCGALEHPYRHQDDSLQAMLREFQDDVTRCRRQMEANVNRQATARAAVQSSAGQLKLLAAEQQNMQQALTQAETAWQAHALAADVEQSAPAAERAAWFGAQLEQAQQGLQAIEQQERALHTARVARDQAQSAYDSSAAEHARLQQVAAAARTALAQSAAEFKALEDQRIEVALTLSGLLADLDPAFSGGDIPSDEWKDDWRSGPARFHEARQAESRQWLAQRAAWDERAAGLAAIEVELKGLQEAQAKTAQDALHAHNAYATANAALRDNQERRMALWGGKEVRDVEAALQAAIDAAKARLGASQNAAQQAAQHRIRCDEALAQASQRLAALQASAAAAAARLADWMTDFQQRQPDAGLRDLDHLHALLAHSGDEIAAERSALQALARAVDQAATVLQERRRQHEQHRQSAPPPRHSGAIVEAEAETTHPGDGAPEAPAPRAEATGDLWADADTDTNATAGSDAGESNDDALGAGSATGTAPQPAVAASPSAMEIVAAALKDLLDERKTANDHATALQLALAQDDAKRRHSHAMLTEIEKQEAVATRWARMDDLIGSADGKRFRNYAQQFTLDVLLGYANAHLHHLSRRYQLERIQNSAAPSLALLVRDQDMGGEMRSVHSLSGGESFLVSLALALGLASLSSNRVRVESLFIDEGFGSLDADTLRVAMDALDGLQAMGRKVGVISHVQEMTERISAKILVQPSAGGRSSVSVA</sequence>
<dbReference type="OrthoDB" id="9795626at2"/>
<feature type="coiled-coil region" evidence="1">
    <location>
        <begin position="555"/>
        <end position="589"/>
    </location>
</feature>
<proteinExistence type="predicted"/>
<evidence type="ECO:0000259" key="3">
    <source>
        <dbReference type="Pfam" id="PF13476"/>
    </source>
</evidence>
<name>A0A4Y9SHW0_9BURK</name>
<feature type="coiled-coil region" evidence="1">
    <location>
        <begin position="241"/>
        <end position="268"/>
    </location>
</feature>
<dbReference type="PANTHER" id="PTHR32114">
    <property type="entry name" value="ABC TRANSPORTER ABCH.3"/>
    <property type="match status" value="1"/>
</dbReference>
<dbReference type="RefSeq" id="WP_135202093.1">
    <property type="nucleotide sequence ID" value="NZ_SPVG01000138.1"/>
</dbReference>
<dbReference type="PANTHER" id="PTHR32114:SF2">
    <property type="entry name" value="ABC TRANSPORTER ABCH.3"/>
    <property type="match status" value="1"/>
</dbReference>
<dbReference type="InterPro" id="IPR027417">
    <property type="entry name" value="P-loop_NTPase"/>
</dbReference>
<keyword evidence="4" id="KW-0378">Hydrolase</keyword>
<feature type="domain" description="Rad50/SbcC-type AAA" evidence="3">
    <location>
        <begin position="5"/>
        <end position="262"/>
    </location>
</feature>
<dbReference type="Pfam" id="PF13558">
    <property type="entry name" value="SbcC_Walker_B"/>
    <property type="match status" value="1"/>
</dbReference>
<protein>
    <submittedName>
        <fullName evidence="4">Exonuclease SbcC</fullName>
    </submittedName>
</protein>
<keyword evidence="1" id="KW-0175">Coiled coil</keyword>
<evidence type="ECO:0000256" key="1">
    <source>
        <dbReference type="SAM" id="Coils"/>
    </source>
</evidence>
<comment type="caution">
    <text evidence="4">The sequence shown here is derived from an EMBL/GenBank/DDBJ whole genome shotgun (WGS) entry which is preliminary data.</text>
</comment>
<dbReference type="Proteomes" id="UP000297729">
    <property type="component" value="Unassembled WGS sequence"/>
</dbReference>
<feature type="region of interest" description="Disordered" evidence="2">
    <location>
        <begin position="1012"/>
        <end position="1032"/>
    </location>
</feature>
<gene>
    <name evidence="4" type="ORF">E4L98_13630</name>
</gene>
<feature type="compositionally biased region" description="Basic and acidic residues" evidence="2">
    <location>
        <begin position="1013"/>
        <end position="1023"/>
    </location>
</feature>
<dbReference type="EMBL" id="SPVG01000138">
    <property type="protein sequence ID" value="TFW21333.1"/>
    <property type="molecule type" value="Genomic_DNA"/>
</dbReference>
<evidence type="ECO:0000313" key="5">
    <source>
        <dbReference type="Proteomes" id="UP000297729"/>
    </source>
</evidence>
<dbReference type="GO" id="GO:0006302">
    <property type="term" value="P:double-strand break repair"/>
    <property type="evidence" value="ECO:0007669"/>
    <property type="project" value="InterPro"/>
</dbReference>
<feature type="compositionally biased region" description="Low complexity" evidence="2">
    <location>
        <begin position="1067"/>
        <end position="1079"/>
    </location>
</feature>